<feature type="domain" description="SGNH hydrolase-type esterase" evidence="1">
    <location>
        <begin position="250"/>
        <end position="449"/>
    </location>
</feature>
<dbReference type="PROSITE" id="PS51318">
    <property type="entry name" value="TAT"/>
    <property type="match status" value="1"/>
</dbReference>
<gene>
    <name evidence="2" type="ORF">POL58_05100</name>
</gene>
<organism evidence="2 3">
    <name type="scientific">Nannocystis radixulma</name>
    <dbReference type="NCBI Taxonomy" id="2995305"/>
    <lineage>
        <taxon>Bacteria</taxon>
        <taxon>Pseudomonadati</taxon>
        <taxon>Myxococcota</taxon>
        <taxon>Polyangia</taxon>
        <taxon>Nannocystales</taxon>
        <taxon>Nannocystaceae</taxon>
        <taxon>Nannocystis</taxon>
    </lineage>
</organism>
<sequence>MVPRHSHPLQPAALANGEAPRAIAAEHFHCCEHSETHDTGQRMTARRRFLKQAAAGLLLCGMGAAMLACMARHASDVPATGQHWVSAWGAAPVAAGPALKAQTVRQVIRTSIGGSGVRIRLSNLFGAMPLTIGPVRVARHAGGPAIKPGTDQAVTFDGKTTVTIAPGGDVLSDAIASPVAALEELAVSLYLPGGTPASTVHQVGNQTVFLATGDTTAAIEFTPEGEADDTRYFLTDVEVAADPAARTIVALGDSITDGVGSTENQNARWPDALAKRLQADPALATIAVVNSGIAGNRIVHDAAAPYRGPSSLSRFDRDVLNKPGVRWVLLLQGGNDISASDVLTAPEQKVSAQQIIDGMKTLIARAHARGIKVWGATLLPRGGTTFPAPPTAAAKAKREAVNAWIRDSGAFDAVIDFDEAMRDPSDPDRLLPAYDSGDHLHPNDAGYQAMAAAIDLRLFAGDR</sequence>
<dbReference type="InterPro" id="IPR036514">
    <property type="entry name" value="SGNH_hydro_sf"/>
</dbReference>
<dbReference type="Pfam" id="PF13472">
    <property type="entry name" value="Lipase_GDSL_2"/>
    <property type="match status" value="1"/>
</dbReference>
<evidence type="ECO:0000313" key="3">
    <source>
        <dbReference type="Proteomes" id="UP001217838"/>
    </source>
</evidence>
<dbReference type="CDD" id="cd01830">
    <property type="entry name" value="XynE_like"/>
    <property type="match status" value="1"/>
</dbReference>
<dbReference type="InterPro" id="IPR006311">
    <property type="entry name" value="TAT_signal"/>
</dbReference>
<keyword evidence="2" id="KW-0378">Hydrolase</keyword>
<dbReference type="Proteomes" id="UP001217838">
    <property type="component" value="Unassembled WGS sequence"/>
</dbReference>
<dbReference type="EMBL" id="JAQNDN010000001">
    <property type="protein sequence ID" value="MDC0667101.1"/>
    <property type="molecule type" value="Genomic_DNA"/>
</dbReference>
<dbReference type="SUPFAM" id="SSF52266">
    <property type="entry name" value="SGNH hydrolase"/>
    <property type="match status" value="1"/>
</dbReference>
<dbReference type="PANTHER" id="PTHR43784:SF2">
    <property type="entry name" value="GDSL-LIKE LIPASE_ACYLHYDROLASE, PUTATIVE (AFU_ORTHOLOGUE AFUA_2G00820)-RELATED"/>
    <property type="match status" value="1"/>
</dbReference>
<evidence type="ECO:0000259" key="1">
    <source>
        <dbReference type="Pfam" id="PF13472"/>
    </source>
</evidence>
<protein>
    <submittedName>
        <fullName evidence="2">SGNH/GDSL hydrolase family protein</fullName>
    </submittedName>
</protein>
<accession>A0ABT5B209</accession>
<comment type="caution">
    <text evidence="2">The sequence shown here is derived from an EMBL/GenBank/DDBJ whole genome shotgun (WGS) entry which is preliminary data.</text>
</comment>
<dbReference type="Gene3D" id="3.40.50.1110">
    <property type="entry name" value="SGNH hydrolase"/>
    <property type="match status" value="1"/>
</dbReference>
<keyword evidence="3" id="KW-1185">Reference proteome</keyword>
<reference evidence="2 3" key="1">
    <citation type="submission" date="2022-11" db="EMBL/GenBank/DDBJ databases">
        <title>Minimal conservation of predation-associated metabolite biosynthetic gene clusters underscores biosynthetic potential of Myxococcota including descriptions for ten novel species: Archangium lansinium sp. nov., Myxococcus landrumus sp. nov., Nannocystis bai.</title>
        <authorList>
            <person name="Ahearne A."/>
            <person name="Stevens C."/>
            <person name="Dowd S."/>
        </authorList>
    </citation>
    <scope>NUCLEOTIDE SEQUENCE [LARGE SCALE GENOMIC DNA]</scope>
    <source>
        <strain evidence="2 3">NCELM</strain>
    </source>
</reference>
<dbReference type="GO" id="GO:0016787">
    <property type="term" value="F:hydrolase activity"/>
    <property type="evidence" value="ECO:0007669"/>
    <property type="project" value="UniProtKB-KW"/>
</dbReference>
<name>A0ABT5B209_9BACT</name>
<dbReference type="RefSeq" id="WP_271994986.1">
    <property type="nucleotide sequence ID" value="NZ_JAQNDN010000001.1"/>
</dbReference>
<evidence type="ECO:0000313" key="2">
    <source>
        <dbReference type="EMBL" id="MDC0667101.1"/>
    </source>
</evidence>
<dbReference type="InterPro" id="IPR013830">
    <property type="entry name" value="SGNH_hydro"/>
</dbReference>
<dbReference type="PANTHER" id="PTHR43784">
    <property type="entry name" value="GDSL-LIKE LIPASE/ACYLHYDROLASE, PUTATIVE (AFU_ORTHOLOGUE AFUA_2G00820)-RELATED"/>
    <property type="match status" value="1"/>
</dbReference>
<proteinExistence type="predicted"/>
<dbReference type="InterPro" id="IPR053140">
    <property type="entry name" value="GDSL_Rv0518-like"/>
</dbReference>